<dbReference type="GO" id="GO:0005634">
    <property type="term" value="C:nucleus"/>
    <property type="evidence" value="ECO:0007669"/>
    <property type="project" value="TreeGrafter"/>
</dbReference>
<evidence type="ECO:0000313" key="5">
    <source>
        <dbReference type="Proteomes" id="UP001152888"/>
    </source>
</evidence>
<keyword evidence="1" id="KW-0238">DNA-binding</keyword>
<dbReference type="PANTHER" id="PTHR19303:SF74">
    <property type="entry name" value="POGO TRANSPOSABLE ELEMENT WITH KRAB DOMAIN"/>
    <property type="match status" value="1"/>
</dbReference>
<evidence type="ECO:0000313" key="4">
    <source>
        <dbReference type="EMBL" id="CAH1982823.1"/>
    </source>
</evidence>
<dbReference type="InterPro" id="IPR004875">
    <property type="entry name" value="DDE_SF_endonuclease_dom"/>
</dbReference>
<dbReference type="InterPro" id="IPR036397">
    <property type="entry name" value="RNaseH_sf"/>
</dbReference>
<accession>A0A9P0PJ76</accession>
<proteinExistence type="predicted"/>
<name>A0A9P0PJ76_ACAOB</name>
<dbReference type="OrthoDB" id="6258697at2759"/>
<feature type="region of interest" description="Disordered" evidence="2">
    <location>
        <begin position="429"/>
        <end position="482"/>
    </location>
</feature>
<dbReference type="InterPro" id="IPR006600">
    <property type="entry name" value="HTH_CenpB_DNA-bd_dom"/>
</dbReference>
<dbReference type="Proteomes" id="UP001152888">
    <property type="component" value="Unassembled WGS sequence"/>
</dbReference>
<dbReference type="Gene3D" id="3.30.420.10">
    <property type="entry name" value="Ribonuclease H-like superfamily/Ribonuclease H"/>
    <property type="match status" value="1"/>
</dbReference>
<evidence type="ECO:0000259" key="3">
    <source>
        <dbReference type="PROSITE" id="PS51253"/>
    </source>
</evidence>
<dbReference type="InterPro" id="IPR050863">
    <property type="entry name" value="CenT-Element_Derived"/>
</dbReference>
<evidence type="ECO:0000256" key="2">
    <source>
        <dbReference type="SAM" id="MobiDB-lite"/>
    </source>
</evidence>
<dbReference type="EMBL" id="CAKOFQ010006927">
    <property type="protein sequence ID" value="CAH1982823.1"/>
    <property type="molecule type" value="Genomic_DNA"/>
</dbReference>
<dbReference type="GO" id="GO:0003677">
    <property type="term" value="F:DNA binding"/>
    <property type="evidence" value="ECO:0007669"/>
    <property type="project" value="UniProtKB-KW"/>
</dbReference>
<sequence>MEQQLVQHIQEMDARFYGPTKQDLCSLTFEYNVPHNFRNGSAGEQWYSNFMRRHPELSLRTPQSTSIARACGFNRPQVQLFFDNLNNIRQKYVFDVDNIYNVHETGIQTSAKRPPKVISLKGKKQVGSISSAERGQLVSAICCCSATGKFIPPALVFPRKKRNPRYLNGTPPGTVDFVSDNGWITSEIFLEWMKFFVKSVRPSPEHKCLLILDNHISHRSLEVLDYASANNVVILSVPPHATNKLQPLDVAVYGPIGTYFEREVDKWQKQHPAQHITFYELGAILGSAYLQGATPQNEISGFKKTGILDGNIDVFSDLDFVPSQVTEKEYDANKAQNLAASNGQSASPSSPIPSCSRHEVAEDTQRNVEHRTPPHSPISLCSLENENHGKENRSSSIPSCSFQSTYENSNYFIPLTAIQPLPQKSEILTSTPIREELRNKKNKKLPKTKLPDEMKRAKKPSSSNLDQPKLQYPQPPVHKTDPNEENVPCLVCGDTFGNSRPGETWIECNMCQNWAHQLWADYNRGVYICDKCKLSVLSSLK</sequence>
<feature type="domain" description="HTH CENPB-type" evidence="3">
    <location>
        <begin position="1"/>
        <end position="60"/>
    </location>
</feature>
<dbReference type="AlphaFoldDB" id="A0A9P0PJ76"/>
<feature type="compositionally biased region" description="Low complexity" evidence="2">
    <location>
        <begin position="345"/>
        <end position="355"/>
    </location>
</feature>
<dbReference type="InterPro" id="IPR011011">
    <property type="entry name" value="Znf_FYVE_PHD"/>
</dbReference>
<keyword evidence="5" id="KW-1185">Reference proteome</keyword>
<gene>
    <name evidence="4" type="ORF">ACAOBT_LOCUS15235</name>
</gene>
<dbReference type="Pfam" id="PF03184">
    <property type="entry name" value="DDE_1"/>
    <property type="match status" value="1"/>
</dbReference>
<dbReference type="SUPFAM" id="SSF57903">
    <property type="entry name" value="FYVE/PHD zinc finger"/>
    <property type="match status" value="1"/>
</dbReference>
<comment type="caution">
    <text evidence="4">The sequence shown here is derived from an EMBL/GenBank/DDBJ whole genome shotgun (WGS) entry which is preliminary data.</text>
</comment>
<protein>
    <recommendedName>
        <fullName evidence="3">HTH CENPB-type domain-containing protein</fullName>
    </recommendedName>
</protein>
<dbReference type="PROSITE" id="PS51253">
    <property type="entry name" value="HTH_CENPB"/>
    <property type="match status" value="1"/>
</dbReference>
<reference evidence="4" key="1">
    <citation type="submission" date="2022-03" db="EMBL/GenBank/DDBJ databases">
        <authorList>
            <person name="Sayadi A."/>
        </authorList>
    </citation>
    <scope>NUCLEOTIDE SEQUENCE</scope>
</reference>
<evidence type="ECO:0000256" key="1">
    <source>
        <dbReference type="ARBA" id="ARBA00023125"/>
    </source>
</evidence>
<dbReference type="PANTHER" id="PTHR19303">
    <property type="entry name" value="TRANSPOSON"/>
    <property type="match status" value="1"/>
</dbReference>
<feature type="compositionally biased region" description="Basic and acidic residues" evidence="2">
    <location>
        <begin position="356"/>
        <end position="372"/>
    </location>
</feature>
<organism evidence="4 5">
    <name type="scientific">Acanthoscelides obtectus</name>
    <name type="common">Bean weevil</name>
    <name type="synonym">Bruchus obtectus</name>
    <dbReference type="NCBI Taxonomy" id="200917"/>
    <lineage>
        <taxon>Eukaryota</taxon>
        <taxon>Metazoa</taxon>
        <taxon>Ecdysozoa</taxon>
        <taxon>Arthropoda</taxon>
        <taxon>Hexapoda</taxon>
        <taxon>Insecta</taxon>
        <taxon>Pterygota</taxon>
        <taxon>Neoptera</taxon>
        <taxon>Endopterygota</taxon>
        <taxon>Coleoptera</taxon>
        <taxon>Polyphaga</taxon>
        <taxon>Cucujiformia</taxon>
        <taxon>Chrysomeloidea</taxon>
        <taxon>Chrysomelidae</taxon>
        <taxon>Bruchinae</taxon>
        <taxon>Bruchini</taxon>
        <taxon>Acanthoscelides</taxon>
    </lineage>
</organism>
<feature type="region of interest" description="Disordered" evidence="2">
    <location>
        <begin position="339"/>
        <end position="399"/>
    </location>
</feature>